<organism evidence="1 2">
    <name type="scientific">Carnobacterium antarcticum</name>
    <dbReference type="NCBI Taxonomy" id="2126436"/>
    <lineage>
        <taxon>Bacteria</taxon>
        <taxon>Bacillati</taxon>
        <taxon>Bacillota</taxon>
        <taxon>Bacilli</taxon>
        <taxon>Lactobacillales</taxon>
        <taxon>Carnobacteriaceae</taxon>
        <taxon>Carnobacterium</taxon>
    </lineage>
</organism>
<protein>
    <submittedName>
        <fullName evidence="1">Flagellar motor switch protein</fullName>
    </submittedName>
</protein>
<gene>
    <name evidence="1" type="ORF">ACFSBK_03455</name>
</gene>
<keyword evidence="1" id="KW-0282">Flagellum</keyword>
<keyword evidence="2" id="KW-1185">Reference proteome</keyword>
<name>A0ABW4NKG8_9LACT</name>
<evidence type="ECO:0000313" key="2">
    <source>
        <dbReference type="Proteomes" id="UP001597285"/>
    </source>
</evidence>
<dbReference type="Proteomes" id="UP001597285">
    <property type="component" value="Unassembled WGS sequence"/>
</dbReference>
<proteinExistence type="predicted"/>
<keyword evidence="1" id="KW-0966">Cell projection</keyword>
<comment type="caution">
    <text evidence="1">The sequence shown here is derived from an EMBL/GenBank/DDBJ whole genome shotgun (WGS) entry which is preliminary data.</text>
</comment>
<reference evidence="2" key="1">
    <citation type="journal article" date="2019" name="Int. J. Syst. Evol. Microbiol.">
        <title>The Global Catalogue of Microorganisms (GCM) 10K type strain sequencing project: providing services to taxonomists for standard genome sequencing and annotation.</title>
        <authorList>
            <consortium name="The Broad Institute Genomics Platform"/>
            <consortium name="The Broad Institute Genome Sequencing Center for Infectious Disease"/>
            <person name="Wu L."/>
            <person name="Ma J."/>
        </authorList>
    </citation>
    <scope>NUCLEOTIDE SEQUENCE [LARGE SCALE GENOMIC DNA]</scope>
    <source>
        <strain evidence="2">KCTC 42143</strain>
    </source>
</reference>
<dbReference type="EMBL" id="JBHUFF010000008">
    <property type="protein sequence ID" value="MFD1798918.1"/>
    <property type="molecule type" value="Genomic_DNA"/>
</dbReference>
<dbReference type="SUPFAM" id="SSF140566">
    <property type="entry name" value="FlgN-like"/>
    <property type="match status" value="1"/>
</dbReference>
<dbReference type="RefSeq" id="WP_058919313.1">
    <property type="nucleotide sequence ID" value="NZ_JBHSQC010000015.1"/>
</dbReference>
<accession>A0ABW4NKG8</accession>
<keyword evidence="1" id="KW-0969">Cilium</keyword>
<dbReference type="InterPro" id="IPR036679">
    <property type="entry name" value="FlgN-like_sf"/>
</dbReference>
<sequence>MKTQTQVIETLKKFKKVLLEEKEALIKNDSAKVVAVIAEKETFMEVLPTLNSTGLKKEDLSGIVTEIKNLQETNLLLTQQALQYQEKMMEAITDSAKTSGSTYSKNGHYSAEKQATIIDQSL</sequence>
<evidence type="ECO:0000313" key="1">
    <source>
        <dbReference type="EMBL" id="MFD1798918.1"/>
    </source>
</evidence>